<dbReference type="RefSeq" id="WP_205110939.1">
    <property type="nucleotide sequence ID" value="NZ_BAAAHT010000001.1"/>
</dbReference>
<sequence>MRVPSRLPRELTVGRDSFRVSEGLGLGVTGGRLRSPDLHTPFWGIRSSSNPSTIDSLCEAYSHRMPERAFFCHQTAAQLLGCPLPLRLSAQLPLHLGVSAGDAPVRAQKIISHRLNVGTSEIRLLRGHRIVTPARLWCQLASELSLEELVAAGDYLVARRARLCSVVDLRRTFDSFKRLRGAEMVRAALDLISDRSESPQESKLRVAFACAGFPAPEVNENVFDEKGVFVARPDLRFEKFRVCVEYEGDGHRVSQSQWRHDVTRTRRLEALGWRVFRATGADSADQFSLLVTQLAHVLRERGWRGPDEVQRKKYQLLLALGRQNSRSWYS</sequence>
<dbReference type="SUPFAM" id="SSF52980">
    <property type="entry name" value="Restriction endonuclease-like"/>
    <property type="match status" value="1"/>
</dbReference>
<evidence type="ECO:0000313" key="2">
    <source>
        <dbReference type="Proteomes" id="UP000776164"/>
    </source>
</evidence>
<evidence type="ECO:0000313" key="1">
    <source>
        <dbReference type="EMBL" id="MBM7473449.1"/>
    </source>
</evidence>
<accession>A0ABS2L8Y3</accession>
<name>A0ABS2L8Y3_9MICO</name>
<reference evidence="1 2" key="1">
    <citation type="submission" date="2021-01" db="EMBL/GenBank/DDBJ databases">
        <title>Sequencing the genomes of 1000 actinobacteria strains.</title>
        <authorList>
            <person name="Klenk H.-P."/>
        </authorList>
    </citation>
    <scope>NUCLEOTIDE SEQUENCE [LARGE SCALE GENOMIC DNA]</scope>
    <source>
        <strain evidence="1 2">DSM 13057</strain>
    </source>
</reference>
<protein>
    <recommendedName>
        <fullName evidence="3">DUF559 domain-containing protein</fullName>
    </recommendedName>
</protein>
<keyword evidence="2" id="KW-1185">Reference proteome</keyword>
<organism evidence="1 2">
    <name type="scientific">Subtercola frigoramans</name>
    <dbReference type="NCBI Taxonomy" id="120298"/>
    <lineage>
        <taxon>Bacteria</taxon>
        <taxon>Bacillati</taxon>
        <taxon>Actinomycetota</taxon>
        <taxon>Actinomycetes</taxon>
        <taxon>Micrococcales</taxon>
        <taxon>Microbacteriaceae</taxon>
        <taxon>Subtercola</taxon>
    </lineage>
</organism>
<evidence type="ECO:0008006" key="3">
    <source>
        <dbReference type="Google" id="ProtNLM"/>
    </source>
</evidence>
<dbReference type="EMBL" id="JAFBBU010000001">
    <property type="protein sequence ID" value="MBM7473449.1"/>
    <property type="molecule type" value="Genomic_DNA"/>
</dbReference>
<comment type="caution">
    <text evidence="1">The sequence shown here is derived from an EMBL/GenBank/DDBJ whole genome shotgun (WGS) entry which is preliminary data.</text>
</comment>
<gene>
    <name evidence="1" type="ORF">JOE66_003083</name>
</gene>
<dbReference type="InterPro" id="IPR011335">
    <property type="entry name" value="Restrct_endonuc-II-like"/>
</dbReference>
<dbReference type="Proteomes" id="UP000776164">
    <property type="component" value="Unassembled WGS sequence"/>
</dbReference>
<dbReference type="Gene3D" id="3.40.960.10">
    <property type="entry name" value="VSR Endonuclease"/>
    <property type="match status" value="1"/>
</dbReference>
<proteinExistence type="predicted"/>